<dbReference type="PROSITE" id="PS50043">
    <property type="entry name" value="HTH_LUXR_2"/>
    <property type="match status" value="1"/>
</dbReference>
<dbReference type="Proteomes" id="UP001344251">
    <property type="component" value="Chromosome"/>
</dbReference>
<evidence type="ECO:0000256" key="4">
    <source>
        <dbReference type="SAM" id="MobiDB-lite"/>
    </source>
</evidence>
<organism evidence="6 7">
    <name type="scientific">Streptomyces decoyicus</name>
    <dbReference type="NCBI Taxonomy" id="249567"/>
    <lineage>
        <taxon>Bacteria</taxon>
        <taxon>Bacillati</taxon>
        <taxon>Actinomycetota</taxon>
        <taxon>Actinomycetes</taxon>
        <taxon>Kitasatosporales</taxon>
        <taxon>Streptomycetaceae</taxon>
        <taxon>Streptomyces</taxon>
    </lineage>
</organism>
<keyword evidence="7" id="KW-1185">Reference proteome</keyword>
<dbReference type="GeneID" id="97316168"/>
<feature type="domain" description="HTH luxR-type" evidence="5">
    <location>
        <begin position="25"/>
        <end position="90"/>
    </location>
</feature>
<dbReference type="PRINTS" id="PR00038">
    <property type="entry name" value="HTHLUXR"/>
</dbReference>
<dbReference type="CDD" id="cd06170">
    <property type="entry name" value="LuxR_C_like"/>
    <property type="match status" value="1"/>
</dbReference>
<evidence type="ECO:0000256" key="2">
    <source>
        <dbReference type="ARBA" id="ARBA00023125"/>
    </source>
</evidence>
<dbReference type="EMBL" id="CP109106">
    <property type="protein sequence ID" value="WSB70838.1"/>
    <property type="molecule type" value="Genomic_DNA"/>
</dbReference>
<proteinExistence type="predicted"/>
<evidence type="ECO:0000313" key="6">
    <source>
        <dbReference type="EMBL" id="WSB70838.1"/>
    </source>
</evidence>
<protein>
    <submittedName>
        <fullName evidence="6">Helix-turn-helix transcriptional regulator</fullName>
    </submittedName>
</protein>
<feature type="region of interest" description="Disordered" evidence="4">
    <location>
        <begin position="1"/>
        <end position="24"/>
    </location>
</feature>
<reference evidence="6 7" key="1">
    <citation type="submission" date="2022-10" db="EMBL/GenBank/DDBJ databases">
        <title>The complete genomes of actinobacterial strains from the NBC collection.</title>
        <authorList>
            <person name="Joergensen T.S."/>
            <person name="Alvarez Arevalo M."/>
            <person name="Sterndorff E.B."/>
            <person name="Faurdal D."/>
            <person name="Vuksanovic O."/>
            <person name="Mourched A.-S."/>
            <person name="Charusanti P."/>
            <person name="Shaw S."/>
            <person name="Blin K."/>
            <person name="Weber T."/>
        </authorList>
    </citation>
    <scope>NUCLEOTIDE SEQUENCE [LARGE SCALE GENOMIC DNA]</scope>
    <source>
        <strain evidence="6 7">NBC 01774</strain>
    </source>
</reference>
<evidence type="ECO:0000256" key="3">
    <source>
        <dbReference type="ARBA" id="ARBA00023163"/>
    </source>
</evidence>
<keyword evidence="3" id="KW-0804">Transcription</keyword>
<evidence type="ECO:0000259" key="5">
    <source>
        <dbReference type="PROSITE" id="PS50043"/>
    </source>
</evidence>
<keyword evidence="2" id="KW-0238">DNA-binding</keyword>
<dbReference type="InterPro" id="IPR036388">
    <property type="entry name" value="WH-like_DNA-bd_sf"/>
</dbReference>
<sequence length="116" mass="12401">MKTSLRARDGMPCPYQGSDDGPLEGPVDLSQLTAREKQVLLLLGGGPSNGELSRRLKISERTVKAHISRILIKTGQSSRLQAAMVSALYHHQLCPSPNCRWSPGAGSPSHDVVSAA</sequence>
<evidence type="ECO:0000256" key="1">
    <source>
        <dbReference type="ARBA" id="ARBA00023015"/>
    </source>
</evidence>
<dbReference type="InterPro" id="IPR016032">
    <property type="entry name" value="Sig_transdc_resp-reg_C-effctor"/>
</dbReference>
<dbReference type="SMART" id="SM00421">
    <property type="entry name" value="HTH_LUXR"/>
    <property type="match status" value="1"/>
</dbReference>
<dbReference type="PANTHER" id="PTHR44688:SF16">
    <property type="entry name" value="DNA-BINDING TRANSCRIPTIONAL ACTIVATOR DEVR_DOSR"/>
    <property type="match status" value="1"/>
</dbReference>
<gene>
    <name evidence="6" type="ORF">OG863_24400</name>
</gene>
<dbReference type="Gene3D" id="1.10.10.10">
    <property type="entry name" value="Winged helix-like DNA-binding domain superfamily/Winged helix DNA-binding domain"/>
    <property type="match status" value="1"/>
</dbReference>
<evidence type="ECO:0000313" key="7">
    <source>
        <dbReference type="Proteomes" id="UP001344251"/>
    </source>
</evidence>
<accession>A0ABZ1FMQ4</accession>
<dbReference type="RefSeq" id="WP_250054859.1">
    <property type="nucleotide sequence ID" value="NZ_CP108347.1"/>
</dbReference>
<dbReference type="SUPFAM" id="SSF46894">
    <property type="entry name" value="C-terminal effector domain of the bipartite response regulators"/>
    <property type="match status" value="1"/>
</dbReference>
<dbReference type="Pfam" id="PF00196">
    <property type="entry name" value="GerE"/>
    <property type="match status" value="1"/>
</dbReference>
<dbReference type="InterPro" id="IPR000792">
    <property type="entry name" value="Tscrpt_reg_LuxR_C"/>
</dbReference>
<dbReference type="PANTHER" id="PTHR44688">
    <property type="entry name" value="DNA-BINDING TRANSCRIPTIONAL ACTIVATOR DEVR_DOSR"/>
    <property type="match status" value="1"/>
</dbReference>
<name>A0ABZ1FMQ4_9ACTN</name>
<keyword evidence="1" id="KW-0805">Transcription regulation</keyword>